<gene>
    <name evidence="1" type="ORF">CROST_015470</name>
</gene>
<proteinExistence type="predicted"/>
<dbReference type="KEGG" id="crw:CROST_015470"/>
<dbReference type="Proteomes" id="UP000190951">
    <property type="component" value="Chromosome"/>
</dbReference>
<evidence type="ECO:0000313" key="1">
    <source>
        <dbReference type="EMBL" id="URZ10832.1"/>
    </source>
</evidence>
<protein>
    <submittedName>
        <fullName evidence="1">Uncharacterized protein</fullName>
    </submittedName>
</protein>
<sequence length="46" mass="5732">MSRKKLIDLKEIKSECNYIKDRQREFYDMMLFNVTLEFEKFGENLH</sequence>
<accession>A0A1S8LJQ9</accession>
<dbReference type="RefSeq" id="WP_176091498.1">
    <property type="nucleotide sequence ID" value="NZ_CP096983.1"/>
</dbReference>
<dbReference type="AlphaFoldDB" id="A0A1S8LJQ9"/>
<organism evidence="1 2">
    <name type="scientific">Clostridium felsineum</name>
    <dbReference type="NCBI Taxonomy" id="36839"/>
    <lineage>
        <taxon>Bacteria</taxon>
        <taxon>Bacillati</taxon>
        <taxon>Bacillota</taxon>
        <taxon>Clostridia</taxon>
        <taxon>Eubacteriales</taxon>
        <taxon>Clostridiaceae</taxon>
        <taxon>Clostridium</taxon>
    </lineage>
</organism>
<dbReference type="EMBL" id="CP096983">
    <property type="protein sequence ID" value="URZ10832.1"/>
    <property type="molecule type" value="Genomic_DNA"/>
</dbReference>
<name>A0A1S8LJQ9_9CLOT</name>
<reference evidence="1 2" key="1">
    <citation type="submission" date="2022-04" db="EMBL/GenBank/DDBJ databases">
        <title>Genome sequence of C. roseum typestrain.</title>
        <authorList>
            <person name="Poehlein A."/>
            <person name="Schoch T."/>
            <person name="Duerre P."/>
            <person name="Daniel R."/>
        </authorList>
    </citation>
    <scope>NUCLEOTIDE SEQUENCE [LARGE SCALE GENOMIC DNA]</scope>
    <source>
        <strain evidence="1 2">DSM 7320</strain>
    </source>
</reference>
<dbReference type="STRING" id="84029.CROST_06860"/>
<keyword evidence="2" id="KW-1185">Reference proteome</keyword>
<evidence type="ECO:0000313" key="2">
    <source>
        <dbReference type="Proteomes" id="UP000190951"/>
    </source>
</evidence>